<evidence type="ECO:0000259" key="1">
    <source>
        <dbReference type="Pfam" id="PF13439"/>
    </source>
</evidence>
<dbReference type="InterPro" id="IPR055259">
    <property type="entry name" value="YkvP/CgeB_Glyco_trans-like"/>
</dbReference>
<dbReference type="Gene3D" id="3.40.50.2000">
    <property type="entry name" value="Glycogen Phosphorylase B"/>
    <property type="match status" value="2"/>
</dbReference>
<dbReference type="eggNOG" id="COG4641">
    <property type="taxonomic scope" value="Bacteria"/>
</dbReference>
<sequence>MRVVYFTHSLASCWNHGNAHFLRGVLRELIARGHDVRVLEPEGAWSLQNLLDDHGEAGLAAYREAYPELASETFGPDLDLDRALDGADLVIVHEWNDPKLVAAVGRRRAAGGRFTLLFHDTHHRAVSDPEAIRAFDLSGYDGVLAFGETLSEVYRRWGWKDRVFTWHEAADVRLFRPPAEEGPREGLVWIGNWGDGERTAELEAFLFAPARAAGLPLDVYGVRYPKAALAMLARHGARYRGWLPNARAPQVFARHLATVHVPRRFYTQVLPGIPTIRVFEALACGVPLVSAPWSDSEALFRPGRDYLIARDSNEMTSHLRALSEDPGLRAELVRSGLETILSRHTCAHRADELLAVARRLSAPELEVAG</sequence>
<evidence type="ECO:0000313" key="4">
    <source>
        <dbReference type="Proteomes" id="UP000001868"/>
    </source>
</evidence>
<gene>
    <name evidence="3" type="ordered locus">PHZ_c2086</name>
</gene>
<dbReference type="EMBL" id="CP000747">
    <property type="protein sequence ID" value="ACG78497.1"/>
    <property type="molecule type" value="Genomic_DNA"/>
</dbReference>
<keyword evidence="4" id="KW-1185">Reference proteome</keyword>
<proteinExistence type="predicted"/>
<dbReference type="GO" id="GO:0016757">
    <property type="term" value="F:glycosyltransferase activity"/>
    <property type="evidence" value="ECO:0007669"/>
    <property type="project" value="UniProtKB-ARBA"/>
</dbReference>
<protein>
    <recommendedName>
        <fullName evidence="5">Glycosyltransferase</fullName>
    </recommendedName>
</protein>
<reference evidence="3 4" key="1">
    <citation type="journal article" date="2008" name="BMC Genomics">
        <title>Complete genome of Phenylobacterium zucineum - a novel facultative intracellular bacterium isolated from human erythroleukemia cell line K562.</title>
        <authorList>
            <person name="Luo Y."/>
            <person name="Xu X."/>
            <person name="Ding Z."/>
            <person name="Liu Z."/>
            <person name="Zhang B."/>
            <person name="Yan Z."/>
            <person name="Sun J."/>
            <person name="Hu S."/>
            <person name="Hu X."/>
        </authorList>
    </citation>
    <scope>NUCLEOTIDE SEQUENCE [LARGE SCALE GENOMIC DNA]</scope>
    <source>
        <strain evidence="3 4">HLK1</strain>
    </source>
</reference>
<dbReference type="CDD" id="cd03801">
    <property type="entry name" value="GT4_PimA-like"/>
    <property type="match status" value="1"/>
</dbReference>
<dbReference type="Pfam" id="PF13524">
    <property type="entry name" value="Glyco_trans_1_2"/>
    <property type="match status" value="1"/>
</dbReference>
<dbReference type="Pfam" id="PF13439">
    <property type="entry name" value="Glyco_transf_4"/>
    <property type="match status" value="1"/>
</dbReference>
<dbReference type="RefSeq" id="WP_012522639.1">
    <property type="nucleotide sequence ID" value="NC_011144.1"/>
</dbReference>
<dbReference type="OrthoDB" id="9813806at2"/>
<dbReference type="InterPro" id="IPR028098">
    <property type="entry name" value="Glyco_trans_4-like_N"/>
</dbReference>
<dbReference type="KEGG" id="pzu:PHZ_c2086"/>
<evidence type="ECO:0008006" key="5">
    <source>
        <dbReference type="Google" id="ProtNLM"/>
    </source>
</evidence>
<dbReference type="SUPFAM" id="SSF53756">
    <property type="entry name" value="UDP-Glycosyltransferase/glycogen phosphorylase"/>
    <property type="match status" value="1"/>
</dbReference>
<dbReference type="Proteomes" id="UP000001868">
    <property type="component" value="Chromosome"/>
</dbReference>
<feature type="domain" description="Spore protein YkvP/CgeB glycosyl transferase-like" evidence="2">
    <location>
        <begin position="204"/>
        <end position="355"/>
    </location>
</feature>
<dbReference type="STRING" id="450851.PHZ_c2086"/>
<dbReference type="HOGENOM" id="CLU_719499_0_0_5"/>
<dbReference type="AlphaFoldDB" id="B4RE64"/>
<accession>B4RE64</accession>
<evidence type="ECO:0000259" key="2">
    <source>
        <dbReference type="Pfam" id="PF13524"/>
    </source>
</evidence>
<name>B4RE64_PHEZH</name>
<organism evidence="3 4">
    <name type="scientific">Phenylobacterium zucineum (strain HLK1)</name>
    <dbReference type="NCBI Taxonomy" id="450851"/>
    <lineage>
        <taxon>Bacteria</taxon>
        <taxon>Pseudomonadati</taxon>
        <taxon>Pseudomonadota</taxon>
        <taxon>Alphaproteobacteria</taxon>
        <taxon>Caulobacterales</taxon>
        <taxon>Caulobacteraceae</taxon>
        <taxon>Phenylobacterium</taxon>
    </lineage>
</organism>
<evidence type="ECO:0000313" key="3">
    <source>
        <dbReference type="EMBL" id="ACG78497.1"/>
    </source>
</evidence>
<feature type="domain" description="Glycosyltransferase subfamily 4-like N-terminal" evidence="1">
    <location>
        <begin position="22"/>
        <end position="172"/>
    </location>
</feature>